<dbReference type="InterPro" id="IPR052029">
    <property type="entry name" value="PpiD_chaperone"/>
</dbReference>
<keyword evidence="12" id="KW-0697">Rotamase</keyword>
<dbReference type="RefSeq" id="WP_279992388.1">
    <property type="nucleotide sequence ID" value="NZ_JAOBZK010000087.1"/>
</dbReference>
<dbReference type="InterPro" id="IPR027304">
    <property type="entry name" value="Trigger_fact/SurA_dom_sf"/>
</dbReference>
<organism evidence="14 15">
    <name type="scientific">Achromobacter mucicolens</name>
    <dbReference type="NCBI Taxonomy" id="1389922"/>
    <lineage>
        <taxon>Bacteria</taxon>
        <taxon>Pseudomonadati</taxon>
        <taxon>Pseudomonadota</taxon>
        <taxon>Betaproteobacteria</taxon>
        <taxon>Burkholderiales</taxon>
        <taxon>Alcaligenaceae</taxon>
        <taxon>Achromobacter</taxon>
    </lineage>
</organism>
<evidence type="ECO:0000256" key="4">
    <source>
        <dbReference type="ARBA" id="ARBA00022692"/>
    </source>
</evidence>
<dbReference type="SUPFAM" id="SSF109998">
    <property type="entry name" value="Triger factor/SurA peptide-binding domain-like"/>
    <property type="match status" value="1"/>
</dbReference>
<dbReference type="InterPro" id="IPR046357">
    <property type="entry name" value="PPIase_dom_sf"/>
</dbReference>
<evidence type="ECO:0000256" key="6">
    <source>
        <dbReference type="ARBA" id="ARBA00023136"/>
    </source>
</evidence>
<accession>A0ABD4Z2I5</accession>
<dbReference type="InterPro" id="IPR023058">
    <property type="entry name" value="PPIase_PpiC_CS"/>
</dbReference>
<evidence type="ECO:0000313" key="14">
    <source>
        <dbReference type="EMBL" id="MDH1182008.1"/>
    </source>
</evidence>
<evidence type="ECO:0000256" key="1">
    <source>
        <dbReference type="ARBA" id="ARBA00004382"/>
    </source>
</evidence>
<dbReference type="Gene3D" id="1.10.4030.10">
    <property type="entry name" value="Porin chaperone SurA, peptide-binding domain"/>
    <property type="match status" value="1"/>
</dbReference>
<dbReference type="GO" id="GO:0003755">
    <property type="term" value="F:peptidyl-prolyl cis-trans isomerase activity"/>
    <property type="evidence" value="ECO:0007669"/>
    <property type="project" value="UniProtKB-KW"/>
</dbReference>
<evidence type="ECO:0000256" key="11">
    <source>
        <dbReference type="ARBA" id="ARBA00042775"/>
    </source>
</evidence>
<name>A0ABD4Z2I5_9BURK</name>
<evidence type="ECO:0000256" key="2">
    <source>
        <dbReference type="ARBA" id="ARBA00022475"/>
    </source>
</evidence>
<comment type="caution">
    <text evidence="14">The sequence shown here is derived from an EMBL/GenBank/DDBJ whole genome shotgun (WGS) entry which is preliminary data.</text>
</comment>
<dbReference type="Pfam" id="PF00639">
    <property type="entry name" value="Rotamase"/>
    <property type="match status" value="1"/>
</dbReference>
<keyword evidence="7" id="KW-0143">Chaperone</keyword>
<dbReference type="PROSITE" id="PS50198">
    <property type="entry name" value="PPIC_PPIASE_2"/>
    <property type="match status" value="1"/>
</dbReference>
<evidence type="ECO:0000256" key="8">
    <source>
        <dbReference type="ARBA" id="ARBA00023235"/>
    </source>
</evidence>
<dbReference type="PROSITE" id="PS01096">
    <property type="entry name" value="PPIC_PPIASE_1"/>
    <property type="match status" value="1"/>
</dbReference>
<evidence type="ECO:0000256" key="3">
    <source>
        <dbReference type="ARBA" id="ARBA00022519"/>
    </source>
</evidence>
<keyword evidence="8 12" id="KW-0413">Isomerase</keyword>
<evidence type="ECO:0000256" key="5">
    <source>
        <dbReference type="ARBA" id="ARBA00022989"/>
    </source>
</evidence>
<dbReference type="EMBL" id="JAOBZK010000087">
    <property type="protein sequence ID" value="MDH1182008.1"/>
    <property type="molecule type" value="Genomic_DNA"/>
</dbReference>
<protein>
    <recommendedName>
        <fullName evidence="10">Periplasmic chaperone PpiD</fullName>
    </recommendedName>
    <alternativeName>
        <fullName evidence="11">Periplasmic folding chaperone</fullName>
    </alternativeName>
</protein>
<proteinExistence type="inferred from homology"/>
<evidence type="ECO:0000256" key="10">
    <source>
        <dbReference type="ARBA" id="ARBA00040743"/>
    </source>
</evidence>
<keyword evidence="2" id="KW-1003">Cell membrane</keyword>
<keyword evidence="3" id="KW-0997">Cell inner membrane</keyword>
<evidence type="ECO:0000256" key="9">
    <source>
        <dbReference type="ARBA" id="ARBA00038408"/>
    </source>
</evidence>
<dbReference type="Proteomes" id="UP001158644">
    <property type="component" value="Unassembled WGS sequence"/>
</dbReference>
<evidence type="ECO:0000256" key="7">
    <source>
        <dbReference type="ARBA" id="ARBA00023186"/>
    </source>
</evidence>
<sequence>MFEFIRSHRRWMQFILLILIVPSFFLVGIQGYDSFMNREPELATVAGQPISRAEFDQAHRNQLDQFRQRLGTQFDPAVIDTPALREGLLNQLINQRLLANVAADNRFSVSDETLRNTIAAIPEVQDNGRFSPERYRQVLAAQGMSPTSFEAGLRRDLAIARVLEPVGQSARAPAEVVAALESALTQTRTVQLRNFSAADFRSQVTVTPADIQAWYDANKQQLQVPEQVQVQYLVLDEAAATQGVQVKDEDLAAYYEQNKNRFGQPERRRASHIFIELQSGGSEDARKAARAKAEDIAKQAAADPSKFAELAAKNSQDSGSAAKGGDLGWIAPGSQAGPLDKAIFGLAANQVSGVVESPFGLHILKVTEISPAAIKPLAEVKDQITAEVRKQIAAQRFSEMASQLNKQVYDQRDSLQPAADAVGLKLRTASGVTREGLLPAAKAGPGSAADSPDAALLDNPRVRQVLFSPDVLREKQNSGVIELAPDTMLAVRVAAVEPAHVPPLDKVSDVIRAKLLDERSAEAAKKAGEAALAANKANPAAAPEGFGPAVTVSRQNPQDLSRPVLDAVMRLPSAALPAFTGVQSGVDYTLVRLEKVEAGQTEAADKERLAQQLSGAWGQAENEAMIRMLREQYKVNVLPAAADVIRGDQAQAAG</sequence>
<dbReference type="Pfam" id="PF13624">
    <property type="entry name" value="SurA_N_3"/>
    <property type="match status" value="1"/>
</dbReference>
<evidence type="ECO:0000256" key="12">
    <source>
        <dbReference type="PROSITE-ProRule" id="PRU00278"/>
    </source>
</evidence>
<dbReference type="InterPro" id="IPR000297">
    <property type="entry name" value="PPIase_PpiC"/>
</dbReference>
<evidence type="ECO:0000313" key="15">
    <source>
        <dbReference type="Proteomes" id="UP001158644"/>
    </source>
</evidence>
<evidence type="ECO:0000259" key="13">
    <source>
        <dbReference type="PROSITE" id="PS50198"/>
    </source>
</evidence>
<gene>
    <name evidence="14" type="ORF">N5C72_28355</name>
</gene>
<keyword evidence="6" id="KW-0472">Membrane</keyword>
<dbReference type="PANTHER" id="PTHR47529">
    <property type="entry name" value="PEPTIDYL-PROLYL CIS-TRANS ISOMERASE D"/>
    <property type="match status" value="1"/>
</dbReference>
<feature type="domain" description="PpiC" evidence="13">
    <location>
        <begin position="265"/>
        <end position="368"/>
    </location>
</feature>
<reference evidence="14 15" key="1">
    <citation type="submission" date="2022-09" db="EMBL/GenBank/DDBJ databases">
        <title>Intensive care unit water sources are persistently colonized with multi-drug resistant bacteria and are the site of extensive horizontal gene transfer of antibiotic resistance genes.</title>
        <authorList>
            <person name="Diorio-Toth L."/>
        </authorList>
    </citation>
    <scope>NUCLEOTIDE SEQUENCE [LARGE SCALE GENOMIC DNA]</scope>
    <source>
        <strain evidence="14 15">GD03967</strain>
    </source>
</reference>
<keyword evidence="5" id="KW-1133">Transmembrane helix</keyword>
<keyword evidence="4" id="KW-0812">Transmembrane</keyword>
<dbReference type="GO" id="GO:0005886">
    <property type="term" value="C:plasma membrane"/>
    <property type="evidence" value="ECO:0007669"/>
    <property type="project" value="UniProtKB-SubCell"/>
</dbReference>
<dbReference type="PANTHER" id="PTHR47529:SF1">
    <property type="entry name" value="PERIPLASMIC CHAPERONE PPID"/>
    <property type="match status" value="1"/>
</dbReference>
<dbReference type="AlphaFoldDB" id="A0ABD4Z2I5"/>
<dbReference type="Gene3D" id="3.10.50.40">
    <property type="match status" value="1"/>
</dbReference>
<dbReference type="SUPFAM" id="SSF54534">
    <property type="entry name" value="FKBP-like"/>
    <property type="match status" value="1"/>
</dbReference>
<comment type="similarity">
    <text evidence="9">Belongs to the PpiD chaperone family.</text>
</comment>
<comment type="subcellular location">
    <subcellularLocation>
        <location evidence="1">Cell inner membrane</location>
        <topology evidence="1">Single-pass type II membrane protein</topology>
        <orientation evidence="1">Periplasmic side</orientation>
    </subcellularLocation>
</comment>